<accession>A0A561XI23</accession>
<keyword evidence="1" id="KW-0472">Membrane</keyword>
<sequence length="203" mass="22260">MELVKDDSHAAILQARPRPAIDDDEANNQASDPEVSFVVAARRKAFWRKPVLRMVLWLGFIVSLLGLALQIAVQERDRIAALDVRTRPWLVKLCEPLRCELAPVRQIADVVIDSSSFNKARGDSYQLALTMKSTATIPLAMPAVELTLTDAQDQAVLRRVLLPTDMAAPAELPAKGEWGTSVSVLVTTGGARVAGYRLLAFYP</sequence>
<comment type="caution">
    <text evidence="2">The sequence shown here is derived from an EMBL/GenBank/DDBJ whole genome shotgun (WGS) entry which is preliminary data.</text>
</comment>
<gene>
    <name evidence="2" type="ORF">ATF69_3326</name>
</gene>
<dbReference type="AlphaFoldDB" id="A0A561XI23"/>
<dbReference type="Pfam" id="PF11906">
    <property type="entry name" value="DUF3426"/>
    <property type="match status" value="1"/>
</dbReference>
<feature type="transmembrane region" description="Helical" evidence="1">
    <location>
        <begin position="51"/>
        <end position="73"/>
    </location>
</feature>
<reference evidence="2 3" key="1">
    <citation type="journal article" date="2015" name="Stand. Genomic Sci.">
        <title>Genomic Encyclopedia of Bacterial and Archaeal Type Strains, Phase III: the genomes of soil and plant-associated and newly described type strains.</title>
        <authorList>
            <person name="Whitman W.B."/>
            <person name="Woyke T."/>
            <person name="Klenk H.P."/>
            <person name="Zhou Y."/>
            <person name="Lilburn T.G."/>
            <person name="Beck B.J."/>
            <person name="De Vos P."/>
            <person name="Vandamme P."/>
            <person name="Eisen J.A."/>
            <person name="Garrity G."/>
            <person name="Hugenholtz P."/>
            <person name="Kyrpides N.C."/>
        </authorList>
    </citation>
    <scope>NUCLEOTIDE SEQUENCE [LARGE SCALE GENOMIC DNA]</scope>
    <source>
        <strain evidence="2 3">DSM 64</strain>
    </source>
</reference>
<evidence type="ECO:0000313" key="3">
    <source>
        <dbReference type="Proteomes" id="UP000321485"/>
    </source>
</evidence>
<evidence type="ECO:0000313" key="2">
    <source>
        <dbReference type="EMBL" id="TWG35764.1"/>
    </source>
</evidence>
<dbReference type="Proteomes" id="UP000321485">
    <property type="component" value="Unassembled WGS sequence"/>
</dbReference>
<keyword evidence="1" id="KW-0812">Transmembrane</keyword>
<organism evidence="2 3">
    <name type="scientific">Acidovorax delafieldii</name>
    <name type="common">Pseudomonas delafieldii</name>
    <dbReference type="NCBI Taxonomy" id="47920"/>
    <lineage>
        <taxon>Bacteria</taxon>
        <taxon>Pseudomonadati</taxon>
        <taxon>Pseudomonadota</taxon>
        <taxon>Betaproteobacteria</taxon>
        <taxon>Burkholderiales</taxon>
        <taxon>Comamonadaceae</taxon>
        <taxon>Acidovorax</taxon>
    </lineage>
</organism>
<dbReference type="EMBL" id="VJWE01000015">
    <property type="protein sequence ID" value="TWG35764.1"/>
    <property type="molecule type" value="Genomic_DNA"/>
</dbReference>
<protein>
    <submittedName>
        <fullName evidence="2">Uncharacterized protein DUF3426</fullName>
    </submittedName>
</protein>
<dbReference type="InterPro" id="IPR021834">
    <property type="entry name" value="DUF3426"/>
</dbReference>
<keyword evidence="1" id="KW-1133">Transmembrane helix</keyword>
<evidence type="ECO:0000256" key="1">
    <source>
        <dbReference type="SAM" id="Phobius"/>
    </source>
</evidence>
<proteinExistence type="predicted"/>
<name>A0A561XI23_ACIDE</name>